<gene>
    <name evidence="1" type="ORF">TNCT_436891</name>
</gene>
<evidence type="ECO:0000313" key="2">
    <source>
        <dbReference type="Proteomes" id="UP000887116"/>
    </source>
</evidence>
<protein>
    <submittedName>
        <fullName evidence="1">Uncharacterized protein</fullName>
    </submittedName>
</protein>
<name>A0A8X6GD95_TRICU</name>
<sequence length="54" mass="6320">NSRKIKENFSILCSVSLLKGFNKKKSFHLEKLEEKDYSNGKESFKSLTHFNPNE</sequence>
<organism evidence="1 2">
    <name type="scientific">Trichonephila clavata</name>
    <name type="common">Joro spider</name>
    <name type="synonym">Nephila clavata</name>
    <dbReference type="NCBI Taxonomy" id="2740835"/>
    <lineage>
        <taxon>Eukaryota</taxon>
        <taxon>Metazoa</taxon>
        <taxon>Ecdysozoa</taxon>
        <taxon>Arthropoda</taxon>
        <taxon>Chelicerata</taxon>
        <taxon>Arachnida</taxon>
        <taxon>Araneae</taxon>
        <taxon>Araneomorphae</taxon>
        <taxon>Entelegynae</taxon>
        <taxon>Araneoidea</taxon>
        <taxon>Nephilidae</taxon>
        <taxon>Trichonephila</taxon>
    </lineage>
</organism>
<comment type="caution">
    <text evidence="1">The sequence shown here is derived from an EMBL/GenBank/DDBJ whole genome shotgun (WGS) entry which is preliminary data.</text>
</comment>
<evidence type="ECO:0000313" key="1">
    <source>
        <dbReference type="EMBL" id="GFR01548.1"/>
    </source>
</evidence>
<reference evidence="1" key="1">
    <citation type="submission" date="2020-07" db="EMBL/GenBank/DDBJ databases">
        <title>Multicomponent nature underlies the extraordinary mechanical properties of spider dragline silk.</title>
        <authorList>
            <person name="Kono N."/>
            <person name="Nakamura H."/>
            <person name="Mori M."/>
            <person name="Yoshida Y."/>
            <person name="Ohtoshi R."/>
            <person name="Malay A.D."/>
            <person name="Moran D.A.P."/>
            <person name="Tomita M."/>
            <person name="Numata K."/>
            <person name="Arakawa K."/>
        </authorList>
    </citation>
    <scope>NUCLEOTIDE SEQUENCE</scope>
</reference>
<dbReference type="Proteomes" id="UP000887116">
    <property type="component" value="Unassembled WGS sequence"/>
</dbReference>
<dbReference type="AlphaFoldDB" id="A0A8X6GD95"/>
<feature type="non-terminal residue" evidence="1">
    <location>
        <position position="1"/>
    </location>
</feature>
<accession>A0A8X6GD95</accession>
<proteinExistence type="predicted"/>
<dbReference type="EMBL" id="BMAO01025283">
    <property type="protein sequence ID" value="GFR01548.1"/>
    <property type="molecule type" value="Genomic_DNA"/>
</dbReference>
<keyword evidence="2" id="KW-1185">Reference proteome</keyword>